<dbReference type="InterPro" id="IPR036259">
    <property type="entry name" value="MFS_trans_sf"/>
</dbReference>
<protein>
    <submittedName>
        <fullName evidence="8">Uncharacterized protein</fullName>
    </submittedName>
</protein>
<gene>
    <name evidence="8" type="ORF">E1B28_001593</name>
</gene>
<keyword evidence="9" id="KW-1185">Reference proteome</keyword>
<evidence type="ECO:0000256" key="1">
    <source>
        <dbReference type="ARBA" id="ARBA00004127"/>
    </source>
</evidence>
<comment type="caution">
    <text evidence="8">The sequence shown here is derived from an EMBL/GenBank/DDBJ whole genome shotgun (WGS) entry which is preliminary data.</text>
</comment>
<dbReference type="EMBL" id="CM032181">
    <property type="protein sequence ID" value="KAG7099781.1"/>
    <property type="molecule type" value="Genomic_DNA"/>
</dbReference>
<evidence type="ECO:0000256" key="4">
    <source>
        <dbReference type="ARBA" id="ARBA00022692"/>
    </source>
</evidence>
<keyword evidence="3" id="KW-0813">Transport</keyword>
<name>A0A9P7V3U3_9AGAR</name>
<evidence type="ECO:0000256" key="6">
    <source>
        <dbReference type="ARBA" id="ARBA00023136"/>
    </source>
</evidence>
<comment type="similarity">
    <text evidence="2">Belongs to the major facilitator superfamily.</text>
</comment>
<dbReference type="GO" id="GO:0016020">
    <property type="term" value="C:membrane"/>
    <property type="evidence" value="ECO:0007669"/>
    <property type="project" value="TreeGrafter"/>
</dbReference>
<proteinExistence type="inferred from homology"/>
<organism evidence="8 9">
    <name type="scientific">Marasmius oreades</name>
    <name type="common">fairy-ring Marasmius</name>
    <dbReference type="NCBI Taxonomy" id="181124"/>
    <lineage>
        <taxon>Eukaryota</taxon>
        <taxon>Fungi</taxon>
        <taxon>Dikarya</taxon>
        <taxon>Basidiomycota</taxon>
        <taxon>Agaricomycotina</taxon>
        <taxon>Agaricomycetes</taxon>
        <taxon>Agaricomycetidae</taxon>
        <taxon>Agaricales</taxon>
        <taxon>Marasmiineae</taxon>
        <taxon>Marasmiaceae</taxon>
        <taxon>Marasmius</taxon>
    </lineage>
</organism>
<evidence type="ECO:0000256" key="3">
    <source>
        <dbReference type="ARBA" id="ARBA00022448"/>
    </source>
</evidence>
<feature type="transmembrane region" description="Helical" evidence="7">
    <location>
        <begin position="7"/>
        <end position="26"/>
    </location>
</feature>
<evidence type="ECO:0000313" key="9">
    <source>
        <dbReference type="Proteomes" id="UP001049176"/>
    </source>
</evidence>
<dbReference type="AlphaFoldDB" id="A0A9P7V3U3"/>
<evidence type="ECO:0000256" key="7">
    <source>
        <dbReference type="SAM" id="Phobius"/>
    </source>
</evidence>
<evidence type="ECO:0000256" key="5">
    <source>
        <dbReference type="ARBA" id="ARBA00022989"/>
    </source>
</evidence>
<dbReference type="RefSeq" id="XP_043016251.1">
    <property type="nucleotide sequence ID" value="XM_043147541.1"/>
</dbReference>
<keyword evidence="4 7" id="KW-0812">Transmembrane</keyword>
<dbReference type="SUPFAM" id="SSF103473">
    <property type="entry name" value="MFS general substrate transporter"/>
    <property type="match status" value="1"/>
</dbReference>
<dbReference type="PANTHER" id="PTHR23514:SF3">
    <property type="entry name" value="BYPASS OF STOP CODON PROTEIN 6"/>
    <property type="match status" value="1"/>
</dbReference>
<evidence type="ECO:0000313" key="8">
    <source>
        <dbReference type="EMBL" id="KAG7099781.1"/>
    </source>
</evidence>
<comment type="subcellular location">
    <subcellularLocation>
        <location evidence="1">Endomembrane system</location>
        <topology evidence="1">Multi-pass membrane protein</topology>
    </subcellularLocation>
</comment>
<dbReference type="InterPro" id="IPR051788">
    <property type="entry name" value="MFS_Transporter"/>
</dbReference>
<sequence>MGYAYGLWSIGGVFAPLVCQSIIASGAPWQNFYYGSLVVSAINFALVLYAFRPTQSELFIERKEALSNASPPSTPGTPNSIAENKSFTFPPLETSSTTMLHAPPSKPENTFWRALCLSYTWAFALFGWLECGSETVAQGYTVSYLLAARNADPKTVGYVTSGFAGGLSVGRLLWGYFSPRLTFTQQKYTLNALIRGSRSTRHRFGREFDFAKFHRHRNHRPHVRSPVAGCSYCYQPASSRRGADDGDGYFLCCRQPWFICIPTHGRCDVECKRNSIHAIPYDPSDGGIPRVVGHVSVEIADQVFSKLVLFSCFN</sequence>
<accession>A0A9P7V3U3</accession>
<dbReference type="Gene3D" id="1.20.1250.20">
    <property type="entry name" value="MFS general substrate transporter like domains"/>
    <property type="match status" value="1"/>
</dbReference>
<evidence type="ECO:0000256" key="2">
    <source>
        <dbReference type="ARBA" id="ARBA00008335"/>
    </source>
</evidence>
<feature type="transmembrane region" description="Helical" evidence="7">
    <location>
        <begin position="32"/>
        <end position="51"/>
    </location>
</feature>
<dbReference type="GeneID" id="66070669"/>
<keyword evidence="6 7" id="KW-0472">Membrane</keyword>
<dbReference type="KEGG" id="more:E1B28_001593"/>
<dbReference type="OrthoDB" id="413079at2759"/>
<dbReference type="Proteomes" id="UP001049176">
    <property type="component" value="Chromosome 1"/>
</dbReference>
<dbReference type="GO" id="GO:0012505">
    <property type="term" value="C:endomembrane system"/>
    <property type="evidence" value="ECO:0007669"/>
    <property type="project" value="UniProtKB-SubCell"/>
</dbReference>
<dbReference type="PANTHER" id="PTHR23514">
    <property type="entry name" value="BYPASS OF STOP CODON PROTEIN 6"/>
    <property type="match status" value="1"/>
</dbReference>
<reference evidence="8" key="1">
    <citation type="journal article" date="2021" name="Genome Biol. Evol.">
        <title>The assembled and annotated genome of the fairy-ring fungus Marasmius oreades.</title>
        <authorList>
            <person name="Hiltunen M."/>
            <person name="Ament-Velasquez S.L."/>
            <person name="Johannesson H."/>
        </authorList>
    </citation>
    <scope>NUCLEOTIDE SEQUENCE</scope>
    <source>
        <strain evidence="8">03SP1</strain>
    </source>
</reference>
<keyword evidence="5 7" id="KW-1133">Transmembrane helix</keyword>